<proteinExistence type="predicted"/>
<name>A0ABT8WPW7_9FLAO</name>
<evidence type="ECO:0000313" key="2">
    <source>
        <dbReference type="Proteomes" id="UP001176806"/>
    </source>
</evidence>
<dbReference type="Proteomes" id="UP001176806">
    <property type="component" value="Unassembled WGS sequence"/>
</dbReference>
<dbReference type="EMBL" id="JAUOEL010000004">
    <property type="protein sequence ID" value="MDO5975208.1"/>
    <property type="molecule type" value="Genomic_DNA"/>
</dbReference>
<sequence length="500" mass="58259">MVQEKNIIKKLNVEVNTSSLADAFYFKDHLDTFFRDEIYPEINSIFENLQIETGNNFVRFDSIPLEINISSKDSIKDIKPFIISKLNNILTKKEKQKSNIKKTTYKALENDVNVLVFYLEKGRYPWFSSEKKLDSKAIKRILNTPLFQSKLQRIIPSKNVQKRLIYQFDDKLLTELVFSILKVKEQPKTTALNLTIIKDFRLEFWSIILDQITNKNTTQYLQKTKTLVKRVLGKSLSSNKPIIIPKKTCELRILPLINLCNLLSPLTIVFQKSIDHTISLQLSKKLSQKQANVNNHIFFKDFKAKETIFKLKPEESVIKSKSEYVETKQVNEPSDNGILVNNAGLVLLHPFLKQFFKNLKFLSENNEILNEKIPEAIYVLHYLATKQENPNEHDLLCEKFICNIPFEEAILPIKSITKEHKTACNDLLSSVLTHWPALKTKDVDVLRSEFLTREGKITITAEKEKLFVQRKTVDILLDRLPWNLGIMSLPWKKNMVFLEW</sequence>
<comment type="caution">
    <text evidence="1">The sequence shown here is derived from an EMBL/GenBank/DDBJ whole genome shotgun (WGS) entry which is preliminary data.</text>
</comment>
<protein>
    <submittedName>
        <fullName evidence="1">Contractile injection system tape measure protein</fullName>
    </submittedName>
</protein>
<evidence type="ECO:0000313" key="1">
    <source>
        <dbReference type="EMBL" id="MDO5975208.1"/>
    </source>
</evidence>
<accession>A0ABT8WPW7</accession>
<dbReference type="Pfam" id="PF19268">
    <property type="entry name" value="CIS_TMP"/>
    <property type="match status" value="1"/>
</dbReference>
<keyword evidence="2" id="KW-1185">Reference proteome</keyword>
<reference evidence="1" key="1">
    <citation type="submission" date="2023-07" db="EMBL/GenBank/DDBJ databases">
        <title>Two novel species in the genus Flavivirga.</title>
        <authorList>
            <person name="Kwon K."/>
        </authorList>
    </citation>
    <scope>NUCLEOTIDE SEQUENCE</scope>
    <source>
        <strain evidence="1">KACC 14158</strain>
    </source>
</reference>
<organism evidence="1 2">
    <name type="scientific">Flavivirga jejuensis</name>
    <dbReference type="NCBI Taxonomy" id="870487"/>
    <lineage>
        <taxon>Bacteria</taxon>
        <taxon>Pseudomonadati</taxon>
        <taxon>Bacteroidota</taxon>
        <taxon>Flavobacteriia</taxon>
        <taxon>Flavobacteriales</taxon>
        <taxon>Flavobacteriaceae</taxon>
        <taxon>Flavivirga</taxon>
    </lineage>
</organism>
<dbReference type="InterPro" id="IPR045538">
    <property type="entry name" value="CIS_TMP"/>
</dbReference>
<dbReference type="RefSeq" id="WP_303302382.1">
    <property type="nucleotide sequence ID" value="NZ_BAABDA010000035.1"/>
</dbReference>
<gene>
    <name evidence="1" type="ORF">Q4Q40_13505</name>
</gene>